<dbReference type="InterPro" id="IPR018044">
    <property type="entry name" value="Peptidase_S11"/>
</dbReference>
<keyword evidence="7 16" id="KW-0732">Signal</keyword>
<name>A0A9X3TYG6_9PROT</name>
<reference evidence="18" key="1">
    <citation type="submission" date="2022-08" db="EMBL/GenBank/DDBJ databases">
        <authorList>
            <person name="Vandamme P."/>
            <person name="Hettiarachchi A."/>
            <person name="Peeters C."/>
            <person name="Cnockaert M."/>
            <person name="Carlier A."/>
        </authorList>
    </citation>
    <scope>NUCLEOTIDE SEQUENCE</scope>
    <source>
        <strain evidence="18">LMG 31809</strain>
    </source>
</reference>
<dbReference type="GO" id="GO:0009252">
    <property type="term" value="P:peptidoglycan biosynthetic process"/>
    <property type="evidence" value="ECO:0007669"/>
    <property type="project" value="UniProtKB-KW"/>
</dbReference>
<dbReference type="EMBL" id="JANWOI010000002">
    <property type="protein sequence ID" value="MDA5193854.1"/>
    <property type="molecule type" value="Genomic_DNA"/>
</dbReference>
<dbReference type="Gene3D" id="2.60.410.10">
    <property type="entry name" value="D-Ala-D-Ala carboxypeptidase, C-terminal domain"/>
    <property type="match status" value="1"/>
</dbReference>
<dbReference type="InterPro" id="IPR012907">
    <property type="entry name" value="Peptidase_S11_C"/>
</dbReference>
<evidence type="ECO:0000256" key="16">
    <source>
        <dbReference type="SAM" id="SignalP"/>
    </source>
</evidence>
<evidence type="ECO:0000256" key="1">
    <source>
        <dbReference type="ARBA" id="ARBA00003217"/>
    </source>
</evidence>
<evidence type="ECO:0000259" key="17">
    <source>
        <dbReference type="SMART" id="SM00936"/>
    </source>
</evidence>
<dbReference type="EC" id="3.4.16.4" evidence="4"/>
<gene>
    <name evidence="18" type="ORF">NYP16_07800</name>
</gene>
<evidence type="ECO:0000256" key="10">
    <source>
        <dbReference type="ARBA" id="ARBA00022984"/>
    </source>
</evidence>
<dbReference type="PANTHER" id="PTHR21581:SF6">
    <property type="entry name" value="TRAFFICKING PROTEIN PARTICLE COMPLEX SUBUNIT 12"/>
    <property type="match status" value="1"/>
</dbReference>
<evidence type="ECO:0000256" key="15">
    <source>
        <dbReference type="RuleBase" id="RU004016"/>
    </source>
</evidence>
<dbReference type="InterPro" id="IPR001967">
    <property type="entry name" value="Peptidase_S11_N"/>
</dbReference>
<evidence type="ECO:0000256" key="12">
    <source>
        <dbReference type="ARBA" id="ARBA00034000"/>
    </source>
</evidence>
<keyword evidence="6" id="KW-0645">Protease</keyword>
<feature type="active site" description="Acyl-ester intermediate" evidence="13">
    <location>
        <position position="62"/>
    </location>
</feature>
<evidence type="ECO:0000256" key="6">
    <source>
        <dbReference type="ARBA" id="ARBA00022670"/>
    </source>
</evidence>
<evidence type="ECO:0000313" key="19">
    <source>
        <dbReference type="Proteomes" id="UP001141619"/>
    </source>
</evidence>
<dbReference type="Gene3D" id="3.40.710.10">
    <property type="entry name" value="DD-peptidase/beta-lactamase superfamily"/>
    <property type="match status" value="1"/>
</dbReference>
<dbReference type="GO" id="GO:0006508">
    <property type="term" value="P:proteolysis"/>
    <property type="evidence" value="ECO:0007669"/>
    <property type="project" value="UniProtKB-KW"/>
</dbReference>
<keyword evidence="10" id="KW-0573">Peptidoglycan synthesis</keyword>
<comment type="catalytic activity">
    <reaction evidence="12">
        <text>Preferential cleavage: (Ac)2-L-Lys-D-Ala-|-D-Ala. Also transpeptidation of peptidyl-alanyl moieties that are N-acyl substituents of D-alanine.</text>
        <dbReference type="EC" id="3.4.16.4"/>
    </reaction>
</comment>
<dbReference type="PANTHER" id="PTHR21581">
    <property type="entry name" value="D-ALANYL-D-ALANINE CARBOXYPEPTIDASE"/>
    <property type="match status" value="1"/>
</dbReference>
<dbReference type="InterPro" id="IPR015956">
    <property type="entry name" value="Peniciliin-bd_prot_C_sf"/>
</dbReference>
<evidence type="ECO:0000256" key="5">
    <source>
        <dbReference type="ARBA" id="ARBA00022645"/>
    </source>
</evidence>
<dbReference type="SUPFAM" id="SSF69189">
    <property type="entry name" value="Penicillin-binding protein associated domain"/>
    <property type="match status" value="1"/>
</dbReference>
<feature type="active site" description="Proton acceptor" evidence="13">
    <location>
        <position position="65"/>
    </location>
</feature>
<dbReference type="PRINTS" id="PR00725">
    <property type="entry name" value="DADACBPTASE1"/>
</dbReference>
<evidence type="ECO:0000256" key="7">
    <source>
        <dbReference type="ARBA" id="ARBA00022729"/>
    </source>
</evidence>
<dbReference type="RefSeq" id="WP_274943546.1">
    <property type="nucleotide sequence ID" value="NZ_JANWOI010000002.1"/>
</dbReference>
<reference evidence="18" key="2">
    <citation type="journal article" date="2023" name="Syst. Appl. Microbiol.">
        <title>Govania unica gen. nov., sp. nov., a rare biosphere bacterium that represents a novel family in the class Alphaproteobacteria.</title>
        <authorList>
            <person name="Vandamme P."/>
            <person name="Peeters C."/>
            <person name="Hettiarachchi A."/>
            <person name="Cnockaert M."/>
            <person name="Carlier A."/>
        </authorList>
    </citation>
    <scope>NUCLEOTIDE SEQUENCE</scope>
    <source>
        <strain evidence="18">LMG 31809</strain>
    </source>
</reference>
<comment type="function">
    <text evidence="1">Removes C-terminal D-alanyl residues from sugar-peptide cell wall precursors.</text>
</comment>
<keyword evidence="5 18" id="KW-0121">Carboxypeptidase</keyword>
<feature type="binding site" evidence="14">
    <location>
        <position position="228"/>
    </location>
    <ligand>
        <name>substrate</name>
    </ligand>
</feature>
<sequence>MSLYIFRRAAFSLTVALLAATSVPALAAPPYQTTAKNAILIDMDTGTVLFEKDADVQIHPASMSKLMTTYIVFEQLKKGALKLTDTLPVSEEIWRKWRANKGSTMFLNVGDRPTIEDLVRGIVIQSGNDACDVIAEGLGGSEEGFAVWLNKKAKELGLKGSHFVNASGWPNPEHVVTVRDLATLSERIIRDFPEYYHYFKEESFVYSGVKQGNRNPTLGVVPGADGLKTGHSDEAGYGVTLSAIQNGRRIVAVIAGMSSMSERAKESERVLNYGFNNFKSYKLFERGQMVEEAPLWLGDQDTVPLVADRDVKVLMGRLDRSDLKVKVVYDSPVAAPLKEGQVVGKIVVSVPDHANQEFPLVAGAAIGELSGFGRVSAAISQLIWGPAKSTAAKPAH</sequence>
<organism evidence="18 19">
    <name type="scientific">Govanella unica</name>
    <dbReference type="NCBI Taxonomy" id="2975056"/>
    <lineage>
        <taxon>Bacteria</taxon>
        <taxon>Pseudomonadati</taxon>
        <taxon>Pseudomonadota</taxon>
        <taxon>Alphaproteobacteria</taxon>
        <taxon>Emcibacterales</taxon>
        <taxon>Govanellaceae</taxon>
        <taxon>Govanella</taxon>
    </lineage>
</organism>
<protein>
    <recommendedName>
        <fullName evidence="4">serine-type D-Ala-D-Ala carboxypeptidase</fullName>
        <ecNumber evidence="4">3.4.16.4</ecNumber>
    </recommendedName>
</protein>
<feature type="domain" description="Peptidase S11 D-Ala-D-Ala carboxypeptidase A C-terminal" evidence="17">
    <location>
        <begin position="278"/>
        <end position="368"/>
    </location>
</feature>
<keyword evidence="9" id="KW-0133">Cell shape</keyword>
<evidence type="ECO:0000256" key="13">
    <source>
        <dbReference type="PIRSR" id="PIRSR618044-1"/>
    </source>
</evidence>
<evidence type="ECO:0000256" key="14">
    <source>
        <dbReference type="PIRSR" id="PIRSR618044-2"/>
    </source>
</evidence>
<dbReference type="SUPFAM" id="SSF56601">
    <property type="entry name" value="beta-lactamase/transpeptidase-like"/>
    <property type="match status" value="1"/>
</dbReference>
<dbReference type="InterPro" id="IPR012338">
    <property type="entry name" value="Beta-lactam/transpept-like"/>
</dbReference>
<dbReference type="GO" id="GO:0071555">
    <property type="term" value="P:cell wall organization"/>
    <property type="evidence" value="ECO:0007669"/>
    <property type="project" value="UniProtKB-KW"/>
</dbReference>
<proteinExistence type="inferred from homology"/>
<evidence type="ECO:0000256" key="3">
    <source>
        <dbReference type="ARBA" id="ARBA00007164"/>
    </source>
</evidence>
<comment type="caution">
    <text evidence="18">The sequence shown here is derived from an EMBL/GenBank/DDBJ whole genome shotgun (WGS) entry which is preliminary data.</text>
</comment>
<dbReference type="Pfam" id="PF07943">
    <property type="entry name" value="PBP5_C"/>
    <property type="match status" value="1"/>
</dbReference>
<keyword evidence="11" id="KW-0961">Cell wall biogenesis/degradation</keyword>
<dbReference type="Pfam" id="PF00768">
    <property type="entry name" value="Peptidase_S11"/>
    <property type="match status" value="1"/>
</dbReference>
<dbReference type="GO" id="GO:0009002">
    <property type="term" value="F:serine-type D-Ala-D-Ala carboxypeptidase activity"/>
    <property type="evidence" value="ECO:0007669"/>
    <property type="project" value="UniProtKB-EC"/>
</dbReference>
<feature type="chain" id="PRO_5040868605" description="serine-type D-Ala-D-Ala carboxypeptidase" evidence="16">
    <location>
        <begin position="28"/>
        <end position="396"/>
    </location>
</feature>
<evidence type="ECO:0000256" key="9">
    <source>
        <dbReference type="ARBA" id="ARBA00022960"/>
    </source>
</evidence>
<dbReference type="InterPro" id="IPR037167">
    <property type="entry name" value="Peptidase_S11_C_sf"/>
</dbReference>
<feature type="signal peptide" evidence="16">
    <location>
        <begin position="1"/>
        <end position="27"/>
    </location>
</feature>
<dbReference type="Proteomes" id="UP001141619">
    <property type="component" value="Unassembled WGS sequence"/>
</dbReference>
<accession>A0A9X3TYG6</accession>
<keyword evidence="8" id="KW-0378">Hydrolase</keyword>
<comment type="similarity">
    <text evidence="3 15">Belongs to the peptidase S11 family.</text>
</comment>
<dbReference type="SMART" id="SM00936">
    <property type="entry name" value="PBP5_C"/>
    <property type="match status" value="1"/>
</dbReference>
<comment type="pathway">
    <text evidence="2">Cell wall biogenesis; peptidoglycan biosynthesis.</text>
</comment>
<evidence type="ECO:0000256" key="4">
    <source>
        <dbReference type="ARBA" id="ARBA00012448"/>
    </source>
</evidence>
<keyword evidence="19" id="KW-1185">Reference proteome</keyword>
<evidence type="ECO:0000256" key="2">
    <source>
        <dbReference type="ARBA" id="ARBA00004752"/>
    </source>
</evidence>
<evidence type="ECO:0000256" key="11">
    <source>
        <dbReference type="ARBA" id="ARBA00023316"/>
    </source>
</evidence>
<feature type="active site" evidence="13">
    <location>
        <position position="126"/>
    </location>
</feature>
<dbReference type="AlphaFoldDB" id="A0A9X3TYG6"/>
<evidence type="ECO:0000256" key="8">
    <source>
        <dbReference type="ARBA" id="ARBA00022801"/>
    </source>
</evidence>
<evidence type="ECO:0000313" key="18">
    <source>
        <dbReference type="EMBL" id="MDA5193854.1"/>
    </source>
</evidence>
<dbReference type="GO" id="GO:0008360">
    <property type="term" value="P:regulation of cell shape"/>
    <property type="evidence" value="ECO:0007669"/>
    <property type="project" value="UniProtKB-KW"/>
</dbReference>